<sequence>MKVGVREMYEYSDSLKSNTRFQSISALARDPVRTLGINTPLSTTSCPDASPGVPRTTTDKGKGLSNTSQ</sequence>
<keyword evidence="3" id="KW-1185">Reference proteome</keyword>
<evidence type="ECO:0000313" key="3">
    <source>
        <dbReference type="Proteomes" id="UP000324222"/>
    </source>
</evidence>
<protein>
    <submittedName>
        <fullName evidence="2">Uncharacterized protein</fullName>
    </submittedName>
</protein>
<accession>A0A5B7I593</accession>
<evidence type="ECO:0000256" key="1">
    <source>
        <dbReference type="SAM" id="MobiDB-lite"/>
    </source>
</evidence>
<reference evidence="2 3" key="1">
    <citation type="submission" date="2019-05" db="EMBL/GenBank/DDBJ databases">
        <title>Another draft genome of Portunus trituberculatus and its Hox gene families provides insights of decapod evolution.</title>
        <authorList>
            <person name="Jeong J.-H."/>
            <person name="Song I."/>
            <person name="Kim S."/>
            <person name="Choi T."/>
            <person name="Kim D."/>
            <person name="Ryu S."/>
            <person name="Kim W."/>
        </authorList>
    </citation>
    <scope>NUCLEOTIDE SEQUENCE [LARGE SCALE GENOMIC DNA]</scope>
    <source>
        <tissue evidence="2">Muscle</tissue>
    </source>
</reference>
<dbReference type="EMBL" id="VSRR010046006">
    <property type="protein sequence ID" value="MPC77503.1"/>
    <property type="molecule type" value="Genomic_DNA"/>
</dbReference>
<feature type="compositionally biased region" description="Polar residues" evidence="1">
    <location>
        <begin position="36"/>
        <end position="47"/>
    </location>
</feature>
<dbReference type="AlphaFoldDB" id="A0A5B7I593"/>
<proteinExistence type="predicted"/>
<name>A0A5B7I593_PORTR</name>
<gene>
    <name evidence="2" type="ORF">E2C01_071958</name>
</gene>
<comment type="caution">
    <text evidence="2">The sequence shown here is derived from an EMBL/GenBank/DDBJ whole genome shotgun (WGS) entry which is preliminary data.</text>
</comment>
<feature type="region of interest" description="Disordered" evidence="1">
    <location>
        <begin position="36"/>
        <end position="69"/>
    </location>
</feature>
<organism evidence="2 3">
    <name type="scientific">Portunus trituberculatus</name>
    <name type="common">Swimming crab</name>
    <name type="synonym">Neptunus trituberculatus</name>
    <dbReference type="NCBI Taxonomy" id="210409"/>
    <lineage>
        <taxon>Eukaryota</taxon>
        <taxon>Metazoa</taxon>
        <taxon>Ecdysozoa</taxon>
        <taxon>Arthropoda</taxon>
        <taxon>Crustacea</taxon>
        <taxon>Multicrustacea</taxon>
        <taxon>Malacostraca</taxon>
        <taxon>Eumalacostraca</taxon>
        <taxon>Eucarida</taxon>
        <taxon>Decapoda</taxon>
        <taxon>Pleocyemata</taxon>
        <taxon>Brachyura</taxon>
        <taxon>Eubrachyura</taxon>
        <taxon>Portunoidea</taxon>
        <taxon>Portunidae</taxon>
        <taxon>Portuninae</taxon>
        <taxon>Portunus</taxon>
    </lineage>
</organism>
<dbReference type="Proteomes" id="UP000324222">
    <property type="component" value="Unassembled WGS sequence"/>
</dbReference>
<evidence type="ECO:0000313" key="2">
    <source>
        <dbReference type="EMBL" id="MPC77503.1"/>
    </source>
</evidence>